<evidence type="ECO:0000256" key="6">
    <source>
        <dbReference type="ARBA" id="ARBA00023163"/>
    </source>
</evidence>
<evidence type="ECO:0000256" key="1">
    <source>
        <dbReference type="ARBA" id="ARBA00004123"/>
    </source>
</evidence>
<comment type="caution">
    <text evidence="11">The sequence shown here is derived from an EMBL/GenBank/DDBJ whole genome shotgun (WGS) entry which is preliminary data.</text>
</comment>
<evidence type="ECO:0000256" key="10">
    <source>
        <dbReference type="SAM" id="MobiDB-lite"/>
    </source>
</evidence>
<dbReference type="AlphaFoldDB" id="A0A232M6S6"/>
<evidence type="ECO:0000256" key="9">
    <source>
        <dbReference type="RuleBase" id="RU364151"/>
    </source>
</evidence>
<feature type="region of interest" description="Disordered" evidence="10">
    <location>
        <begin position="346"/>
        <end position="465"/>
    </location>
</feature>
<feature type="region of interest" description="Disordered" evidence="10">
    <location>
        <begin position="1"/>
        <end position="158"/>
    </location>
</feature>
<dbReference type="GO" id="GO:0006357">
    <property type="term" value="P:regulation of transcription by RNA polymerase II"/>
    <property type="evidence" value="ECO:0007669"/>
    <property type="project" value="InterPro"/>
</dbReference>
<feature type="compositionally biased region" description="Basic residues" evidence="10">
    <location>
        <begin position="431"/>
        <end position="440"/>
    </location>
</feature>
<proteinExistence type="inferred from homology"/>
<protein>
    <recommendedName>
        <fullName evidence="3 9">Mediator of RNA polymerase II transcription subunit 19</fullName>
    </recommendedName>
    <alternativeName>
        <fullName evidence="8 9">Mediator complex subunit 19</fullName>
    </alternativeName>
</protein>
<evidence type="ECO:0000313" key="12">
    <source>
        <dbReference type="Proteomes" id="UP000243515"/>
    </source>
</evidence>
<feature type="compositionally biased region" description="Polar residues" evidence="10">
    <location>
        <begin position="101"/>
        <end position="110"/>
    </location>
</feature>
<organism evidence="11 12">
    <name type="scientific">Elaphomyces granulatus</name>
    <dbReference type="NCBI Taxonomy" id="519963"/>
    <lineage>
        <taxon>Eukaryota</taxon>
        <taxon>Fungi</taxon>
        <taxon>Dikarya</taxon>
        <taxon>Ascomycota</taxon>
        <taxon>Pezizomycotina</taxon>
        <taxon>Eurotiomycetes</taxon>
        <taxon>Eurotiomycetidae</taxon>
        <taxon>Eurotiales</taxon>
        <taxon>Elaphomycetaceae</taxon>
        <taxon>Elaphomyces</taxon>
    </lineage>
</organism>
<feature type="compositionally biased region" description="Gly residues" evidence="10">
    <location>
        <begin position="453"/>
        <end position="465"/>
    </location>
</feature>
<feature type="compositionally biased region" description="Low complexity" evidence="10">
    <location>
        <begin position="361"/>
        <end position="378"/>
    </location>
</feature>
<dbReference type="GO" id="GO:0016592">
    <property type="term" value="C:mediator complex"/>
    <property type="evidence" value="ECO:0007669"/>
    <property type="project" value="InterPro"/>
</dbReference>
<name>A0A232M6S6_9EURO</name>
<comment type="function">
    <text evidence="9">Component of the Mediator complex, a coactivator involved in the regulated transcription of nearly all RNA polymerase II-dependent genes. Mediator functions as a bridge to convey information from gene-specific regulatory proteins to the basal RNA polymerase II transcription machinery. Mediator is recruited to promoters by direct interactions with regulatory proteins and serves as a scaffold for the assembly of a functional preinitiation complex with RNA polymerase II and the general transcription factors.</text>
</comment>
<keyword evidence="6 9" id="KW-0804">Transcription</keyword>
<feature type="compositionally biased region" description="Low complexity" evidence="10">
    <location>
        <begin position="83"/>
        <end position="100"/>
    </location>
</feature>
<keyword evidence="7 9" id="KW-0539">Nucleus</keyword>
<comment type="similarity">
    <text evidence="2 9">Belongs to the Mediator complex subunit 19 family.</text>
</comment>
<sequence>MSDSFLPSSFRIGPLSPPSPSAGSFKANVSPPTSKVLTPQTPSSPPLMSVSAQNYASAFTNPQASPGLATSQGQPLSSPPSSTPMSTQVSQQQTVSTTNSFPTPASSVSGHLTGIAFIDEEKPSSGRRLQNRNSIDVGGTAVGHDRFSGHRRTDHDRQDKSLHARDMYGGRTCSGGQSMAEDENMMELDEDTGVSTADNHLSLDSLQKDIGLAFHLCKTSHPMSGPDPSLDLVSLYGLGSVGQSVMRADPVTGEKINRLRKSYEGKLKGLGLAGRNKPVKHEPGTPGGLRQMSLWPEEEWQNQKVLGKEIKIASMDSPLYDLQMNAMKMEPGTIPNHEYWEDILGHEKPPKHATPAEAGKKAVAPPTTATTARQPGQPNGTPAAIEPERSRPSRGKKRHYDDSSFVGYGEGYADDDDEAAFYSNSEETGRTGKKKRKKEHVPKIAPTIPERGGTYGVGMFGIGAR</sequence>
<evidence type="ECO:0000256" key="7">
    <source>
        <dbReference type="ARBA" id="ARBA00023242"/>
    </source>
</evidence>
<gene>
    <name evidence="9" type="primary">MED19</name>
    <name evidence="11" type="ORF">Egran_00179</name>
</gene>
<comment type="subunit">
    <text evidence="9">Component of the Mediator complex.</text>
</comment>
<evidence type="ECO:0000256" key="4">
    <source>
        <dbReference type="ARBA" id="ARBA00023015"/>
    </source>
</evidence>
<keyword evidence="12" id="KW-1185">Reference proteome</keyword>
<evidence type="ECO:0000256" key="2">
    <source>
        <dbReference type="ARBA" id="ARBA00009259"/>
    </source>
</evidence>
<keyword evidence="4 9" id="KW-0805">Transcription regulation</keyword>
<feature type="compositionally biased region" description="Polar residues" evidence="10">
    <location>
        <begin position="30"/>
        <end position="41"/>
    </location>
</feature>
<dbReference type="Proteomes" id="UP000243515">
    <property type="component" value="Unassembled WGS sequence"/>
</dbReference>
<keyword evidence="5 9" id="KW-0010">Activator</keyword>
<evidence type="ECO:0000256" key="8">
    <source>
        <dbReference type="ARBA" id="ARBA00032018"/>
    </source>
</evidence>
<dbReference type="OrthoDB" id="2160599at2759"/>
<feature type="compositionally biased region" description="Basic and acidic residues" evidence="10">
    <location>
        <begin position="143"/>
        <end position="158"/>
    </location>
</feature>
<accession>A0A232M6S6</accession>
<evidence type="ECO:0000256" key="5">
    <source>
        <dbReference type="ARBA" id="ARBA00023159"/>
    </source>
</evidence>
<feature type="compositionally biased region" description="Polar residues" evidence="10">
    <location>
        <begin position="50"/>
        <end position="64"/>
    </location>
</feature>
<reference evidence="11 12" key="1">
    <citation type="journal article" date="2015" name="Environ. Microbiol.">
        <title>Metagenome sequence of Elaphomyces granulatus from sporocarp tissue reveals Ascomycota ectomycorrhizal fingerprints of genome expansion and a Proteobacteria-rich microbiome.</title>
        <authorList>
            <person name="Quandt C.A."/>
            <person name="Kohler A."/>
            <person name="Hesse C.N."/>
            <person name="Sharpton T.J."/>
            <person name="Martin F."/>
            <person name="Spatafora J.W."/>
        </authorList>
    </citation>
    <scope>NUCLEOTIDE SEQUENCE [LARGE SCALE GENOMIC DNA]</scope>
    <source>
        <strain evidence="11 12">OSC145934</strain>
    </source>
</reference>
<dbReference type="Pfam" id="PF08633">
    <property type="entry name" value="Rox3"/>
    <property type="match status" value="1"/>
</dbReference>
<dbReference type="EMBL" id="NPHW01002154">
    <property type="protein sequence ID" value="OXV12062.1"/>
    <property type="molecule type" value="Genomic_DNA"/>
</dbReference>
<evidence type="ECO:0000256" key="3">
    <source>
        <dbReference type="ARBA" id="ARBA00019615"/>
    </source>
</evidence>
<dbReference type="GO" id="GO:0003712">
    <property type="term" value="F:transcription coregulator activity"/>
    <property type="evidence" value="ECO:0007669"/>
    <property type="project" value="InterPro"/>
</dbReference>
<feature type="region of interest" description="Disordered" evidence="10">
    <location>
        <begin position="270"/>
        <end position="291"/>
    </location>
</feature>
<evidence type="ECO:0000313" key="11">
    <source>
        <dbReference type="EMBL" id="OXV12062.1"/>
    </source>
</evidence>
<comment type="subcellular location">
    <subcellularLocation>
        <location evidence="1 9">Nucleus</location>
    </subcellularLocation>
</comment>
<dbReference type="InterPro" id="IPR013942">
    <property type="entry name" value="Mediator_Med19_fun"/>
</dbReference>